<name>A0A6J5MVJ8_9CAUD</name>
<gene>
    <name evidence="1" type="ORF">UFOVP526_46</name>
</gene>
<proteinExistence type="predicted"/>
<accession>A0A6J5MVJ8</accession>
<dbReference type="EMBL" id="LR796498">
    <property type="protein sequence ID" value="CAB4149116.1"/>
    <property type="molecule type" value="Genomic_DNA"/>
</dbReference>
<sequence length="102" mass="11881">MNTTTESNTMTTAYTLDDSRASRFPVTKPTRYTAQWTGGDWVQGFVLNGENVEFYQHETYLPWTEQQYIMVRNISRPLDTPLLIAKRDYHQLANITESNNND</sequence>
<reference evidence="1" key="1">
    <citation type="submission" date="2020-04" db="EMBL/GenBank/DDBJ databases">
        <authorList>
            <person name="Chiriac C."/>
            <person name="Salcher M."/>
            <person name="Ghai R."/>
            <person name="Kavagutti S V."/>
        </authorList>
    </citation>
    <scope>NUCLEOTIDE SEQUENCE</scope>
</reference>
<evidence type="ECO:0000313" key="1">
    <source>
        <dbReference type="EMBL" id="CAB4149116.1"/>
    </source>
</evidence>
<organism evidence="1">
    <name type="scientific">uncultured Caudovirales phage</name>
    <dbReference type="NCBI Taxonomy" id="2100421"/>
    <lineage>
        <taxon>Viruses</taxon>
        <taxon>Duplodnaviria</taxon>
        <taxon>Heunggongvirae</taxon>
        <taxon>Uroviricota</taxon>
        <taxon>Caudoviricetes</taxon>
        <taxon>Peduoviridae</taxon>
        <taxon>Maltschvirus</taxon>
        <taxon>Maltschvirus maltsch</taxon>
    </lineage>
</organism>
<protein>
    <submittedName>
        <fullName evidence="1">Uncharacterized protein</fullName>
    </submittedName>
</protein>